<keyword evidence="8" id="KW-0106">Calcium</keyword>
<comment type="similarity">
    <text evidence="4">Belongs to the polysaccharide lyase 3 family.</text>
</comment>
<feature type="region of interest" description="Disordered" evidence="10">
    <location>
        <begin position="201"/>
        <end position="269"/>
    </location>
</feature>
<dbReference type="InterPro" id="IPR000772">
    <property type="entry name" value="Ricin_B_lectin"/>
</dbReference>
<evidence type="ECO:0000256" key="1">
    <source>
        <dbReference type="ARBA" id="ARBA00000695"/>
    </source>
</evidence>
<evidence type="ECO:0000259" key="12">
    <source>
        <dbReference type="SMART" id="SM00458"/>
    </source>
</evidence>
<proteinExistence type="inferred from homology"/>
<protein>
    <recommendedName>
        <fullName evidence="5">pectate lyase</fullName>
        <ecNumber evidence="5">4.2.2.2</ecNumber>
    </recommendedName>
</protein>
<dbReference type="Proteomes" id="UP000637788">
    <property type="component" value="Unassembled WGS sequence"/>
</dbReference>
<dbReference type="SMART" id="SM00458">
    <property type="entry name" value="RICIN"/>
    <property type="match status" value="1"/>
</dbReference>
<comment type="subcellular location">
    <subcellularLocation>
        <location evidence="3">Secreted</location>
    </subcellularLocation>
</comment>
<keyword evidence="6" id="KW-0964">Secreted</keyword>
<dbReference type="GO" id="GO:0005576">
    <property type="term" value="C:extracellular region"/>
    <property type="evidence" value="ECO:0007669"/>
    <property type="project" value="UniProtKB-SubCell"/>
</dbReference>
<evidence type="ECO:0000256" key="10">
    <source>
        <dbReference type="SAM" id="MobiDB-lite"/>
    </source>
</evidence>
<comment type="caution">
    <text evidence="13">The sequence shown here is derived from an EMBL/GenBank/DDBJ whole genome shotgun (WGS) entry which is preliminary data.</text>
</comment>
<dbReference type="PANTHER" id="PTHR33407:SF9">
    <property type="entry name" value="PECTATE LYASE F-RELATED"/>
    <property type="match status" value="1"/>
</dbReference>
<name>A0A917R6H3_9ACTN</name>
<evidence type="ECO:0000256" key="8">
    <source>
        <dbReference type="ARBA" id="ARBA00022837"/>
    </source>
</evidence>
<accession>A0A917R6H3</accession>
<keyword evidence="9" id="KW-0456">Lyase</keyword>
<dbReference type="CDD" id="cd00161">
    <property type="entry name" value="beta-trefoil_Ricin-like"/>
    <property type="match status" value="1"/>
</dbReference>
<keyword evidence="14" id="KW-1185">Reference proteome</keyword>
<dbReference type="InterPro" id="IPR012334">
    <property type="entry name" value="Pectin_lyas_fold"/>
</dbReference>
<evidence type="ECO:0000256" key="5">
    <source>
        <dbReference type="ARBA" id="ARBA00012272"/>
    </source>
</evidence>
<evidence type="ECO:0000256" key="11">
    <source>
        <dbReference type="SAM" id="Phobius"/>
    </source>
</evidence>
<evidence type="ECO:0000256" key="3">
    <source>
        <dbReference type="ARBA" id="ARBA00004613"/>
    </source>
</evidence>
<feature type="domain" description="Ricin B lectin" evidence="12">
    <location>
        <begin position="73"/>
        <end position="198"/>
    </location>
</feature>
<evidence type="ECO:0000256" key="9">
    <source>
        <dbReference type="ARBA" id="ARBA00023239"/>
    </source>
</evidence>
<dbReference type="SUPFAM" id="SSF50370">
    <property type="entry name" value="Ricin B-like lectins"/>
    <property type="match status" value="1"/>
</dbReference>
<dbReference type="InterPro" id="IPR011050">
    <property type="entry name" value="Pectin_lyase_fold/virulence"/>
</dbReference>
<keyword evidence="11" id="KW-0472">Membrane</keyword>
<feature type="transmembrane region" description="Helical" evidence="11">
    <location>
        <begin position="44"/>
        <end position="64"/>
    </location>
</feature>
<evidence type="ECO:0000313" key="13">
    <source>
        <dbReference type="EMBL" id="GGK91983.1"/>
    </source>
</evidence>
<dbReference type="EC" id="4.2.2.2" evidence="5"/>
<dbReference type="InterPro" id="IPR004898">
    <property type="entry name" value="Pectate_lyase_PlyH/PlyE-like"/>
</dbReference>
<comment type="catalytic activity">
    <reaction evidence="1">
        <text>Eliminative cleavage of (1-&gt;4)-alpha-D-galacturonan to give oligosaccharides with 4-deoxy-alpha-D-galact-4-enuronosyl groups at their non-reducing ends.</text>
        <dbReference type="EC" id="4.2.2.2"/>
    </reaction>
</comment>
<reference evidence="13" key="2">
    <citation type="submission" date="2020-09" db="EMBL/GenBank/DDBJ databases">
        <authorList>
            <person name="Sun Q."/>
            <person name="Ohkuma M."/>
        </authorList>
    </citation>
    <scope>NUCLEOTIDE SEQUENCE</scope>
    <source>
        <strain evidence="13">JCM 3035</strain>
    </source>
</reference>
<reference evidence="13" key="1">
    <citation type="journal article" date="2014" name="Int. J. Syst. Evol. Microbiol.">
        <title>Complete genome sequence of Corynebacterium casei LMG S-19264T (=DSM 44701T), isolated from a smear-ripened cheese.</title>
        <authorList>
            <consortium name="US DOE Joint Genome Institute (JGI-PGF)"/>
            <person name="Walter F."/>
            <person name="Albersmeier A."/>
            <person name="Kalinowski J."/>
            <person name="Ruckert C."/>
        </authorList>
    </citation>
    <scope>NUCLEOTIDE SEQUENCE</scope>
    <source>
        <strain evidence="13">JCM 3035</strain>
    </source>
</reference>
<feature type="compositionally biased region" description="Low complexity" evidence="10">
    <location>
        <begin position="204"/>
        <end position="234"/>
    </location>
</feature>
<evidence type="ECO:0000256" key="6">
    <source>
        <dbReference type="ARBA" id="ARBA00022525"/>
    </source>
</evidence>
<dbReference type="Pfam" id="PF03211">
    <property type="entry name" value="Pectate_lyase"/>
    <property type="match status" value="1"/>
</dbReference>
<dbReference type="EMBL" id="BMPQ01000019">
    <property type="protein sequence ID" value="GGK91983.1"/>
    <property type="molecule type" value="Genomic_DNA"/>
</dbReference>
<evidence type="ECO:0000313" key="14">
    <source>
        <dbReference type="Proteomes" id="UP000637788"/>
    </source>
</evidence>
<comment type="cofactor">
    <cofactor evidence="2">
        <name>Ca(2+)</name>
        <dbReference type="ChEBI" id="CHEBI:29108"/>
    </cofactor>
</comment>
<dbReference type="InterPro" id="IPR035992">
    <property type="entry name" value="Ricin_B-like_lectins"/>
</dbReference>
<evidence type="ECO:0000256" key="2">
    <source>
        <dbReference type="ARBA" id="ARBA00001913"/>
    </source>
</evidence>
<evidence type="ECO:0000256" key="7">
    <source>
        <dbReference type="ARBA" id="ARBA00022729"/>
    </source>
</evidence>
<dbReference type="Pfam" id="PF14200">
    <property type="entry name" value="RicinB_lectin_2"/>
    <property type="match status" value="1"/>
</dbReference>
<feature type="region of interest" description="Disordered" evidence="10">
    <location>
        <begin position="20"/>
        <end position="39"/>
    </location>
</feature>
<feature type="compositionally biased region" description="Basic residues" evidence="10">
    <location>
        <begin position="27"/>
        <end position="39"/>
    </location>
</feature>
<keyword evidence="11" id="KW-1133">Transmembrane helix</keyword>
<feature type="compositionally biased region" description="Polar residues" evidence="10">
    <location>
        <begin position="243"/>
        <end position="255"/>
    </location>
</feature>
<dbReference type="PANTHER" id="PTHR33407">
    <property type="entry name" value="PECTATE LYASE F-RELATED"/>
    <property type="match status" value="1"/>
</dbReference>
<organism evidence="13 14">
    <name type="scientific">Streptomyces flaveus</name>
    <dbReference type="NCBI Taxonomy" id="66370"/>
    <lineage>
        <taxon>Bacteria</taxon>
        <taxon>Bacillati</taxon>
        <taxon>Actinomycetota</taxon>
        <taxon>Actinomycetes</taxon>
        <taxon>Kitasatosporales</taxon>
        <taxon>Streptomycetaceae</taxon>
        <taxon>Streptomyces</taxon>
        <taxon>Streptomyces aurantiacus group</taxon>
    </lineage>
</organism>
<dbReference type="Gene3D" id="2.80.10.50">
    <property type="match status" value="1"/>
</dbReference>
<evidence type="ECO:0000256" key="4">
    <source>
        <dbReference type="ARBA" id="ARBA00006463"/>
    </source>
</evidence>
<dbReference type="GO" id="GO:0045490">
    <property type="term" value="P:pectin catabolic process"/>
    <property type="evidence" value="ECO:0007669"/>
    <property type="project" value="TreeGrafter"/>
</dbReference>
<dbReference type="GO" id="GO:0030570">
    <property type="term" value="F:pectate lyase activity"/>
    <property type="evidence" value="ECO:0007669"/>
    <property type="project" value="UniProtKB-EC"/>
</dbReference>
<dbReference type="AlphaFoldDB" id="A0A917R6H3"/>
<dbReference type="PROSITE" id="PS50231">
    <property type="entry name" value="RICIN_B_LECTIN"/>
    <property type="match status" value="1"/>
</dbReference>
<keyword evidence="7" id="KW-0732">Signal</keyword>
<gene>
    <name evidence="13" type="ORF">GCM10010094_61100</name>
</gene>
<sequence length="483" mass="48840">MRPVATEGCGTDLNCTPLKDSNDVGKRAAHRGPRRNQSNRRRNVLISALAAVLTCGAIVGGVLVSASGSGPDAGTYQLVNAGDGTCLAEPSSGAQLGGAACDGGAGQVWQLTESGEGFRVKAASGGLCVDVQSASTSGGTAVRQQACGDGTSQVWKASEAGEAYHLVNGKSGKCLNLKGGLAQQDSCDKAGSKSWSLRAVSDVAPTPTSSPSASPSSSASPSASPSASASPSKSPSKRAEPTASATRPRTPSQGTALGAWPNAPAGEPVSATIEVSGSYDGGMKRYSGSGALGGGGQDEDQDALFELADGAVLKNVILGAPAADGIHCLGSCTLQNVWWEDVGEDAATFKGTSASAKYTIDGGGARNADDKVFQHNGAGTVTIKNFQVENFGKLYRSCGNCDTQYERHVVVSNVKATGPGKSLVGVNANYGDTADLSGITIVGGEMNVCERFQGNDSGDEPTKLGSGADGTHCRYSSADIRYR</sequence>
<dbReference type="SUPFAM" id="SSF51126">
    <property type="entry name" value="Pectin lyase-like"/>
    <property type="match status" value="1"/>
</dbReference>
<keyword evidence="11" id="KW-0812">Transmembrane</keyword>
<dbReference type="Gene3D" id="2.160.20.10">
    <property type="entry name" value="Single-stranded right-handed beta-helix, Pectin lyase-like"/>
    <property type="match status" value="1"/>
</dbReference>